<evidence type="ECO:0000259" key="2">
    <source>
        <dbReference type="PROSITE" id="PS50110"/>
    </source>
</evidence>
<dbReference type="Gene3D" id="3.40.50.2300">
    <property type="match status" value="1"/>
</dbReference>
<name>A0ABX8WNT4_9GAMM</name>
<protein>
    <submittedName>
        <fullName evidence="4">EAL domain-containing response regulator</fullName>
    </submittedName>
</protein>
<dbReference type="SUPFAM" id="SSF141868">
    <property type="entry name" value="EAL domain-like"/>
    <property type="match status" value="1"/>
</dbReference>
<accession>A0ABX8WNT4</accession>
<dbReference type="PANTHER" id="PTHR33121">
    <property type="entry name" value="CYCLIC DI-GMP PHOSPHODIESTERASE PDEF"/>
    <property type="match status" value="1"/>
</dbReference>
<keyword evidence="1" id="KW-0597">Phosphoprotein</keyword>
<feature type="domain" description="EAL" evidence="3">
    <location>
        <begin position="137"/>
        <end position="390"/>
    </location>
</feature>
<evidence type="ECO:0000313" key="4">
    <source>
        <dbReference type="EMBL" id="QYR52346.1"/>
    </source>
</evidence>
<dbReference type="Gene3D" id="3.20.20.450">
    <property type="entry name" value="EAL domain"/>
    <property type="match status" value="1"/>
</dbReference>
<dbReference type="InterPro" id="IPR001633">
    <property type="entry name" value="EAL_dom"/>
</dbReference>
<sequence>MKRSVARLLILDDQEDLARNLRWIAEDIGFEVQCVTSAKEFFEVVEGFAPTHVALDLVVPDMDGVEIMRRLSITDFNAALILTSGMGKRVLESARTTGAERGLQILGILPKPFSPIELRKLLSAAAPDQVADDTPTRAPSVDEVAQAIDAEAFTIVAQPKVDLRSGRVVGAEILGRWHSDMLGSVSPEVFVRIAEQNGIMSGLCTSTFTQALDWFSRSPLKADGGHLSLNLSTTCLSDVTLADRIEAACVARDVATQSLVLEITESVAMDRTADSFDTLTRLRLKGFRLSVDDFGTGYSSLIQLARLPLTELKIDRSFVMALSHSTDAHRIVDATIRLAQGMDLVSVAEGVEDPQSLADLRDMGCDLAQGFYLAKPMVPSALDAWFTQNQGISHDIQGLPGQGAPVDRTSGATLK</sequence>
<dbReference type="InterPro" id="IPR001789">
    <property type="entry name" value="Sig_transdc_resp-reg_receiver"/>
</dbReference>
<gene>
    <name evidence="4" type="ORF">H8L67_06980</name>
</gene>
<dbReference type="SMART" id="SM00448">
    <property type="entry name" value="REC"/>
    <property type="match status" value="1"/>
</dbReference>
<proteinExistence type="predicted"/>
<dbReference type="InterPro" id="IPR011006">
    <property type="entry name" value="CheY-like_superfamily"/>
</dbReference>
<evidence type="ECO:0000256" key="1">
    <source>
        <dbReference type="PROSITE-ProRule" id="PRU00169"/>
    </source>
</evidence>
<dbReference type="SMART" id="SM00052">
    <property type="entry name" value="EAL"/>
    <property type="match status" value="1"/>
</dbReference>
<organism evidence="4 5">
    <name type="scientific">Lysobacter soyae</name>
    <dbReference type="NCBI Taxonomy" id="2764185"/>
    <lineage>
        <taxon>Bacteria</taxon>
        <taxon>Pseudomonadati</taxon>
        <taxon>Pseudomonadota</taxon>
        <taxon>Gammaproteobacteria</taxon>
        <taxon>Lysobacterales</taxon>
        <taxon>Lysobacteraceae</taxon>
        <taxon>Lysobacter</taxon>
    </lineage>
</organism>
<keyword evidence="5" id="KW-1185">Reference proteome</keyword>
<dbReference type="InterPro" id="IPR035919">
    <property type="entry name" value="EAL_sf"/>
</dbReference>
<dbReference type="Pfam" id="PF00072">
    <property type="entry name" value="Response_reg"/>
    <property type="match status" value="1"/>
</dbReference>
<dbReference type="RefSeq" id="WP_220379132.1">
    <property type="nucleotide sequence ID" value="NZ_CP080544.1"/>
</dbReference>
<dbReference type="SUPFAM" id="SSF52172">
    <property type="entry name" value="CheY-like"/>
    <property type="match status" value="1"/>
</dbReference>
<feature type="modified residue" description="4-aspartylphosphate" evidence="1">
    <location>
        <position position="56"/>
    </location>
</feature>
<dbReference type="Pfam" id="PF00563">
    <property type="entry name" value="EAL"/>
    <property type="match status" value="1"/>
</dbReference>
<dbReference type="EMBL" id="CP080544">
    <property type="protein sequence ID" value="QYR52346.1"/>
    <property type="molecule type" value="Genomic_DNA"/>
</dbReference>
<feature type="domain" description="Response regulatory" evidence="2">
    <location>
        <begin position="7"/>
        <end position="126"/>
    </location>
</feature>
<evidence type="ECO:0000259" key="3">
    <source>
        <dbReference type="PROSITE" id="PS50883"/>
    </source>
</evidence>
<dbReference type="PROSITE" id="PS50883">
    <property type="entry name" value="EAL"/>
    <property type="match status" value="1"/>
</dbReference>
<evidence type="ECO:0000313" key="5">
    <source>
        <dbReference type="Proteomes" id="UP000824755"/>
    </source>
</evidence>
<dbReference type="InterPro" id="IPR050706">
    <property type="entry name" value="Cyclic-di-GMP_PDE-like"/>
</dbReference>
<dbReference type="CDD" id="cd01948">
    <property type="entry name" value="EAL"/>
    <property type="match status" value="1"/>
</dbReference>
<reference evidence="4 5" key="1">
    <citation type="submission" date="2021-08" db="EMBL/GenBank/DDBJ databases">
        <title>Lysobacter sp. strain CJ11 Genome sequencing and assembly.</title>
        <authorList>
            <person name="Kim I."/>
        </authorList>
    </citation>
    <scope>NUCLEOTIDE SEQUENCE [LARGE SCALE GENOMIC DNA]</scope>
    <source>
        <strain evidence="4 5">CJ11</strain>
    </source>
</reference>
<dbReference type="PANTHER" id="PTHR33121:SF71">
    <property type="entry name" value="OXYGEN SENSOR PROTEIN DOSP"/>
    <property type="match status" value="1"/>
</dbReference>
<dbReference type="Proteomes" id="UP000824755">
    <property type="component" value="Chromosome"/>
</dbReference>
<dbReference type="PROSITE" id="PS50110">
    <property type="entry name" value="RESPONSE_REGULATORY"/>
    <property type="match status" value="1"/>
</dbReference>